<organism evidence="3 4">
    <name type="scientific">Punica granatum</name>
    <name type="common">Pomegranate</name>
    <dbReference type="NCBI Taxonomy" id="22663"/>
    <lineage>
        <taxon>Eukaryota</taxon>
        <taxon>Viridiplantae</taxon>
        <taxon>Streptophyta</taxon>
        <taxon>Embryophyta</taxon>
        <taxon>Tracheophyta</taxon>
        <taxon>Spermatophyta</taxon>
        <taxon>Magnoliopsida</taxon>
        <taxon>eudicotyledons</taxon>
        <taxon>Gunneridae</taxon>
        <taxon>Pentapetalae</taxon>
        <taxon>rosids</taxon>
        <taxon>malvids</taxon>
        <taxon>Myrtales</taxon>
        <taxon>Lythraceae</taxon>
        <taxon>Punica</taxon>
    </lineage>
</organism>
<feature type="compositionally biased region" description="Low complexity" evidence="2">
    <location>
        <begin position="128"/>
        <end position="147"/>
    </location>
</feature>
<evidence type="ECO:0000256" key="1">
    <source>
        <dbReference type="SAM" id="Coils"/>
    </source>
</evidence>
<keyword evidence="1" id="KW-0175">Coiled coil</keyword>
<gene>
    <name evidence="3" type="ORF">CRG98_033978</name>
</gene>
<dbReference type="PANTHER" id="PTHR37614:SF2">
    <property type="entry name" value="OS02G0121400 PROTEIN"/>
    <property type="match status" value="1"/>
</dbReference>
<name>A0A2I0INT0_PUNGR</name>
<feature type="region of interest" description="Disordered" evidence="2">
    <location>
        <begin position="333"/>
        <end position="354"/>
    </location>
</feature>
<evidence type="ECO:0000313" key="4">
    <source>
        <dbReference type="Proteomes" id="UP000233551"/>
    </source>
</evidence>
<comment type="caution">
    <text evidence="3">The sequence shown here is derived from an EMBL/GenBank/DDBJ whole genome shotgun (WGS) entry which is preliminary data.</text>
</comment>
<proteinExistence type="predicted"/>
<evidence type="ECO:0000256" key="2">
    <source>
        <dbReference type="SAM" id="MobiDB-lite"/>
    </source>
</evidence>
<feature type="region of interest" description="Disordered" evidence="2">
    <location>
        <begin position="118"/>
        <end position="194"/>
    </location>
</feature>
<protein>
    <submittedName>
        <fullName evidence="3">Uncharacterized protein</fullName>
    </submittedName>
</protein>
<dbReference type="Proteomes" id="UP000233551">
    <property type="component" value="Unassembled WGS sequence"/>
</dbReference>
<keyword evidence="4" id="KW-1185">Reference proteome</keyword>
<sequence length="381" mass="42056">MSLPHTKRTPTLCVSDFSLSLSLSLFPIRSHPLLPSPVSSIPLPPSLRLSLNLELVFSNHSSDRQSRTHMEFSTEEDDAEYEDVLMVADTLVQLRRLFRRETESGNRRAYTFNLRWGAKGKRSDRSPPNDAVGPAPAPAPAHARAAPEPAPVESRPSKVWTEASSPDTPLLASYSGGSSDPKSATAAATKRKPVKRAREVLRLAEAEAQRENDSLKVEIKNLRRKIDRENSLNTELKRTRKLLIRGKENEKAQWEEEVDTCLTLGVLSSSPAKEPYPHVPVLSVPEPLIPDRTAVRADKNSNSGAGPRESPSLRPGVVLLNLSLDRARSLPDLNVPLEENGSNSPPQDHPIPGSRLLSRTAAAEARMRRHLIMKAKLRRAA</sequence>
<feature type="region of interest" description="Disordered" evidence="2">
    <location>
        <begin position="294"/>
        <end position="314"/>
    </location>
</feature>
<dbReference type="AlphaFoldDB" id="A0A2I0INT0"/>
<accession>A0A2I0INT0</accession>
<evidence type="ECO:0000313" key="3">
    <source>
        <dbReference type="EMBL" id="PKI45662.1"/>
    </source>
</evidence>
<feature type="coiled-coil region" evidence="1">
    <location>
        <begin position="194"/>
        <end position="239"/>
    </location>
</feature>
<reference evidence="3 4" key="1">
    <citation type="submission" date="2017-11" db="EMBL/GenBank/DDBJ databases">
        <title>De-novo sequencing of pomegranate (Punica granatum L.) genome.</title>
        <authorList>
            <person name="Akparov Z."/>
            <person name="Amiraslanov A."/>
            <person name="Hajiyeva S."/>
            <person name="Abbasov M."/>
            <person name="Kaur K."/>
            <person name="Hamwieh A."/>
            <person name="Solovyev V."/>
            <person name="Salamov A."/>
            <person name="Braich B."/>
            <person name="Kosarev P."/>
            <person name="Mahmoud A."/>
            <person name="Hajiyev E."/>
            <person name="Babayeva S."/>
            <person name="Izzatullayeva V."/>
            <person name="Mammadov A."/>
            <person name="Mammadov A."/>
            <person name="Sharifova S."/>
            <person name="Ojaghi J."/>
            <person name="Eynullazada K."/>
            <person name="Bayramov B."/>
            <person name="Abdulazimova A."/>
            <person name="Shahmuradov I."/>
        </authorList>
    </citation>
    <scope>NUCLEOTIDE SEQUENCE [LARGE SCALE GENOMIC DNA]</scope>
    <source>
        <strain evidence="4">cv. AG2017</strain>
        <tissue evidence="3">Leaf</tissue>
    </source>
</reference>
<dbReference type="EMBL" id="PGOL01002702">
    <property type="protein sequence ID" value="PKI45662.1"/>
    <property type="molecule type" value="Genomic_DNA"/>
</dbReference>
<dbReference type="PANTHER" id="PTHR37614">
    <property type="entry name" value="OS02G0121400 PROTEIN"/>
    <property type="match status" value="1"/>
</dbReference>